<evidence type="ECO:0000313" key="1">
    <source>
        <dbReference type="EMBL" id="KAI0034509.1"/>
    </source>
</evidence>
<keyword evidence="2" id="KW-1185">Reference proteome</keyword>
<name>A0ACB8QRJ8_9AGAM</name>
<comment type="caution">
    <text evidence="1">The sequence shown here is derived from an EMBL/GenBank/DDBJ whole genome shotgun (WGS) entry which is preliminary data.</text>
</comment>
<protein>
    <submittedName>
        <fullName evidence="1">Uncharacterized protein</fullName>
    </submittedName>
</protein>
<reference evidence="1" key="2">
    <citation type="journal article" date="2022" name="New Phytol.">
        <title>Evolutionary transition to the ectomycorrhizal habit in the genomes of a hyperdiverse lineage of mushroom-forming fungi.</title>
        <authorList>
            <person name="Looney B."/>
            <person name="Miyauchi S."/>
            <person name="Morin E."/>
            <person name="Drula E."/>
            <person name="Courty P.E."/>
            <person name="Kohler A."/>
            <person name="Kuo A."/>
            <person name="LaButti K."/>
            <person name="Pangilinan J."/>
            <person name="Lipzen A."/>
            <person name="Riley R."/>
            <person name="Andreopoulos W."/>
            <person name="He G."/>
            <person name="Johnson J."/>
            <person name="Nolan M."/>
            <person name="Tritt A."/>
            <person name="Barry K.W."/>
            <person name="Grigoriev I.V."/>
            <person name="Nagy L.G."/>
            <person name="Hibbett D."/>
            <person name="Henrissat B."/>
            <person name="Matheny P.B."/>
            <person name="Labbe J."/>
            <person name="Martin F.M."/>
        </authorList>
    </citation>
    <scope>NUCLEOTIDE SEQUENCE</scope>
    <source>
        <strain evidence="1">EC-137</strain>
    </source>
</reference>
<proteinExistence type="predicted"/>
<sequence length="138" mass="15175">MPNIVSSGTYVLTNVRYNNIVSLPDNSDGTPVNASITTGKDLDEWIIKDQGNGRYTIQNKGQKTYASVGNRQPVGATVVGRPSPQQYTIEETREQHKYTIGTSDTSHYWGLPDSETGSAVELRASPTDKGNWWILTQA</sequence>
<gene>
    <name evidence="1" type="ORF">K488DRAFT_83916</name>
</gene>
<dbReference type="EMBL" id="MU273499">
    <property type="protein sequence ID" value="KAI0034509.1"/>
    <property type="molecule type" value="Genomic_DNA"/>
</dbReference>
<organism evidence="1 2">
    <name type="scientific">Vararia minispora EC-137</name>
    <dbReference type="NCBI Taxonomy" id="1314806"/>
    <lineage>
        <taxon>Eukaryota</taxon>
        <taxon>Fungi</taxon>
        <taxon>Dikarya</taxon>
        <taxon>Basidiomycota</taxon>
        <taxon>Agaricomycotina</taxon>
        <taxon>Agaricomycetes</taxon>
        <taxon>Russulales</taxon>
        <taxon>Lachnocladiaceae</taxon>
        <taxon>Vararia</taxon>
    </lineage>
</organism>
<dbReference type="Proteomes" id="UP000814128">
    <property type="component" value="Unassembled WGS sequence"/>
</dbReference>
<evidence type="ECO:0000313" key="2">
    <source>
        <dbReference type="Proteomes" id="UP000814128"/>
    </source>
</evidence>
<reference evidence="1" key="1">
    <citation type="submission" date="2021-02" db="EMBL/GenBank/DDBJ databases">
        <authorList>
            <consortium name="DOE Joint Genome Institute"/>
            <person name="Ahrendt S."/>
            <person name="Looney B.P."/>
            <person name="Miyauchi S."/>
            <person name="Morin E."/>
            <person name="Drula E."/>
            <person name="Courty P.E."/>
            <person name="Chicoki N."/>
            <person name="Fauchery L."/>
            <person name="Kohler A."/>
            <person name="Kuo A."/>
            <person name="Labutti K."/>
            <person name="Pangilinan J."/>
            <person name="Lipzen A."/>
            <person name="Riley R."/>
            <person name="Andreopoulos W."/>
            <person name="He G."/>
            <person name="Johnson J."/>
            <person name="Barry K.W."/>
            <person name="Grigoriev I.V."/>
            <person name="Nagy L."/>
            <person name="Hibbett D."/>
            <person name="Henrissat B."/>
            <person name="Matheny P.B."/>
            <person name="Labbe J."/>
            <person name="Martin F."/>
        </authorList>
    </citation>
    <scope>NUCLEOTIDE SEQUENCE</scope>
    <source>
        <strain evidence="1">EC-137</strain>
    </source>
</reference>
<accession>A0ACB8QRJ8</accession>